<dbReference type="InterPro" id="IPR012942">
    <property type="entry name" value="SRR1-like"/>
</dbReference>
<feature type="compositionally biased region" description="Basic residues" evidence="2">
    <location>
        <begin position="20"/>
        <end position="34"/>
    </location>
</feature>
<dbReference type="GO" id="GO:0005634">
    <property type="term" value="C:nucleus"/>
    <property type="evidence" value="ECO:0007669"/>
    <property type="project" value="TreeGrafter"/>
</dbReference>
<keyword evidence="5" id="KW-1185">Reference proteome</keyword>
<feature type="domain" description="SRR1-like" evidence="3">
    <location>
        <begin position="75"/>
        <end position="249"/>
    </location>
</feature>
<dbReference type="Pfam" id="PF07985">
    <property type="entry name" value="SRR1"/>
    <property type="match status" value="1"/>
</dbReference>
<organism evidence="4 5">
    <name type="scientific">Lentinula detonsa</name>
    <dbReference type="NCBI Taxonomy" id="2804962"/>
    <lineage>
        <taxon>Eukaryota</taxon>
        <taxon>Fungi</taxon>
        <taxon>Dikarya</taxon>
        <taxon>Basidiomycota</taxon>
        <taxon>Agaricomycotina</taxon>
        <taxon>Agaricomycetes</taxon>
        <taxon>Agaricomycetidae</taxon>
        <taxon>Agaricales</taxon>
        <taxon>Marasmiineae</taxon>
        <taxon>Omphalotaceae</taxon>
        <taxon>Lentinula</taxon>
    </lineage>
</organism>
<proteinExistence type="inferred from homology"/>
<dbReference type="PANTHER" id="PTHR28626:SF3">
    <property type="entry name" value="SRR1-LIKE PROTEIN"/>
    <property type="match status" value="1"/>
</dbReference>
<gene>
    <name evidence="4" type="ORF">DFH05DRAFT_1508319</name>
</gene>
<feature type="compositionally biased region" description="Polar residues" evidence="2">
    <location>
        <begin position="1"/>
        <end position="17"/>
    </location>
</feature>
<evidence type="ECO:0000256" key="1">
    <source>
        <dbReference type="ARBA" id="ARBA00009856"/>
    </source>
</evidence>
<dbReference type="Proteomes" id="UP001142393">
    <property type="component" value="Unassembled WGS sequence"/>
</dbReference>
<comment type="caution">
    <text evidence="4">The sequence shown here is derived from an EMBL/GenBank/DDBJ whole genome shotgun (WGS) entry which is preliminary data.</text>
</comment>
<evidence type="ECO:0000259" key="3">
    <source>
        <dbReference type="Pfam" id="PF07985"/>
    </source>
</evidence>
<dbReference type="PANTHER" id="PTHR28626">
    <property type="entry name" value="SRR1-LIKE PROTEIN"/>
    <property type="match status" value="1"/>
</dbReference>
<reference evidence="4 5" key="1">
    <citation type="journal article" date="2023" name="Proc. Natl. Acad. Sci. U.S.A.">
        <title>A global phylogenomic analysis of the shiitake genus Lentinula.</title>
        <authorList>
            <person name="Sierra-Patev S."/>
            <person name="Min B."/>
            <person name="Naranjo-Ortiz M."/>
            <person name="Looney B."/>
            <person name="Konkel Z."/>
            <person name="Slot J.C."/>
            <person name="Sakamoto Y."/>
            <person name="Steenwyk J.L."/>
            <person name="Rokas A."/>
            <person name="Carro J."/>
            <person name="Camarero S."/>
            <person name="Ferreira P."/>
            <person name="Molpeceres G."/>
            <person name="Ruiz-Duenas F.J."/>
            <person name="Serrano A."/>
            <person name="Henrissat B."/>
            <person name="Drula E."/>
            <person name="Hughes K.W."/>
            <person name="Mata J.L."/>
            <person name="Ishikawa N.K."/>
            <person name="Vargas-Isla R."/>
            <person name="Ushijima S."/>
            <person name="Smith C.A."/>
            <person name="Donoghue J."/>
            <person name="Ahrendt S."/>
            <person name="Andreopoulos W."/>
            <person name="He G."/>
            <person name="LaButti K."/>
            <person name="Lipzen A."/>
            <person name="Ng V."/>
            <person name="Riley R."/>
            <person name="Sandor L."/>
            <person name="Barry K."/>
            <person name="Martinez A.T."/>
            <person name="Xiao Y."/>
            <person name="Gibbons J.G."/>
            <person name="Terashima K."/>
            <person name="Grigoriev I.V."/>
            <person name="Hibbett D."/>
        </authorList>
    </citation>
    <scope>NUCLEOTIDE SEQUENCE [LARGE SCALE GENOMIC DNA]</scope>
    <source>
        <strain evidence="4 5">TFB7810</strain>
    </source>
</reference>
<dbReference type="InterPro" id="IPR040044">
    <property type="entry name" value="SRR1L"/>
</dbReference>
<sequence length="266" mass="30426">MTFTTKNKNDVWLSSTPSSSRRKQRQSHHHKQHQKQPLSSRLRLVQDKLDLAWLDSCIQILKSCLENRAQVSLANARQRDLYNVKCLGLGSPETSDNARAQLAFLLRTCDAFDIEYTRISIYDPVFTNEDKDLLVQLGMRVLDCESSDSSETHPIHKSAVEEKGTTILFMPHCDLTLYESMLTTNWSVERLRSIVFICNHFDDYIQNNSIRTLESRAPHLLKIAPNVTSISLPTSPDWPGAFNNTSVQFVTNENLDALVTEMDQKR</sequence>
<dbReference type="EMBL" id="JANVFU010000013">
    <property type="protein sequence ID" value="KAJ3741051.1"/>
    <property type="molecule type" value="Genomic_DNA"/>
</dbReference>
<accession>A0A9W8NUB7</accession>
<dbReference type="GO" id="GO:0005737">
    <property type="term" value="C:cytoplasm"/>
    <property type="evidence" value="ECO:0007669"/>
    <property type="project" value="TreeGrafter"/>
</dbReference>
<name>A0A9W8NUB7_9AGAR</name>
<protein>
    <submittedName>
        <fullName evidence="4">SRR1-domain-containing protein</fullName>
    </submittedName>
</protein>
<evidence type="ECO:0000313" key="4">
    <source>
        <dbReference type="EMBL" id="KAJ3741051.1"/>
    </source>
</evidence>
<dbReference type="AlphaFoldDB" id="A0A9W8NUB7"/>
<evidence type="ECO:0000256" key="2">
    <source>
        <dbReference type="SAM" id="MobiDB-lite"/>
    </source>
</evidence>
<evidence type="ECO:0000313" key="5">
    <source>
        <dbReference type="Proteomes" id="UP001142393"/>
    </source>
</evidence>
<feature type="region of interest" description="Disordered" evidence="2">
    <location>
        <begin position="1"/>
        <end position="39"/>
    </location>
</feature>
<comment type="similarity">
    <text evidence="1">Belongs to the SRR1 family.</text>
</comment>